<dbReference type="EC" id="2.7.13.3" evidence="2"/>
<dbReference type="Pfam" id="PF00512">
    <property type="entry name" value="HisKA"/>
    <property type="match status" value="1"/>
</dbReference>
<dbReference type="SUPFAM" id="SSF55874">
    <property type="entry name" value="ATPase domain of HSP90 chaperone/DNA topoisomerase II/histidine kinase"/>
    <property type="match status" value="1"/>
</dbReference>
<keyword evidence="6" id="KW-0902">Two-component regulatory system</keyword>
<dbReference type="InterPro" id="IPR013767">
    <property type="entry name" value="PAS_fold"/>
</dbReference>
<dbReference type="FunFam" id="3.30.565.10:FF:000006">
    <property type="entry name" value="Sensor histidine kinase WalK"/>
    <property type="match status" value="1"/>
</dbReference>
<dbReference type="CDD" id="cd00130">
    <property type="entry name" value="PAS"/>
    <property type="match status" value="1"/>
</dbReference>
<dbReference type="GO" id="GO:0016036">
    <property type="term" value="P:cellular response to phosphate starvation"/>
    <property type="evidence" value="ECO:0007669"/>
    <property type="project" value="TreeGrafter"/>
</dbReference>
<dbReference type="InterPro" id="IPR003018">
    <property type="entry name" value="GAF"/>
</dbReference>
<keyword evidence="3" id="KW-0597">Phosphoprotein</keyword>
<dbReference type="SMART" id="SM00387">
    <property type="entry name" value="HATPase_c"/>
    <property type="match status" value="1"/>
</dbReference>
<dbReference type="Gene3D" id="3.30.450.40">
    <property type="match status" value="1"/>
</dbReference>
<dbReference type="CDD" id="cd00075">
    <property type="entry name" value="HATPase"/>
    <property type="match status" value="1"/>
</dbReference>
<dbReference type="PROSITE" id="PS50112">
    <property type="entry name" value="PAS"/>
    <property type="match status" value="1"/>
</dbReference>
<gene>
    <name evidence="10" type="ORF">A2648_02810</name>
</gene>
<dbReference type="InterPro" id="IPR000014">
    <property type="entry name" value="PAS"/>
</dbReference>
<dbReference type="Pfam" id="PF02518">
    <property type="entry name" value="HATPase_c"/>
    <property type="match status" value="1"/>
</dbReference>
<comment type="caution">
    <text evidence="10">The sequence shown here is derived from an EMBL/GenBank/DDBJ whole genome shotgun (WGS) entry which is preliminary data.</text>
</comment>
<comment type="catalytic activity">
    <reaction evidence="1">
        <text>ATP + protein L-histidine = ADP + protein N-phospho-L-histidine.</text>
        <dbReference type="EC" id="2.7.13.3"/>
    </reaction>
</comment>
<dbReference type="SUPFAM" id="SSF55781">
    <property type="entry name" value="GAF domain-like"/>
    <property type="match status" value="1"/>
</dbReference>
<evidence type="ECO:0000313" key="10">
    <source>
        <dbReference type="EMBL" id="OGZ04747.1"/>
    </source>
</evidence>
<dbReference type="InterPro" id="IPR036097">
    <property type="entry name" value="HisK_dim/P_sf"/>
</dbReference>
<dbReference type="InterPro" id="IPR029016">
    <property type="entry name" value="GAF-like_dom_sf"/>
</dbReference>
<dbReference type="Gene3D" id="3.30.450.20">
    <property type="entry name" value="PAS domain"/>
    <property type="match status" value="1"/>
</dbReference>
<feature type="domain" description="Histidine kinase" evidence="8">
    <location>
        <begin position="333"/>
        <end position="553"/>
    </location>
</feature>
<dbReference type="InterPro" id="IPR035965">
    <property type="entry name" value="PAS-like_dom_sf"/>
</dbReference>
<sequence>MKRKNPYITQTIATHPRKRKIITEEEFLVMQNLLLTLQTLSQKLVSELKVENILTDIMKTLGEALGAVWVNIWELTPDGKKTYIKQGYGRKGTEKYITHSRAHPIQLGTAFIGRAIKTKKTWSSSDMWTDPHLPRTWVKTVKNQHFRGIVCVPQIVESAKVVGGMCVYFKDVRVLSDFEMRLITIAANQAAVSVVNANIYNELIAERDKTLATINSLNEGIILYDNENRILLLNPKAQEILLVQPKDILGKTLTEEIFEKNVFLKNLYEISHLTISDYETKEYSLEEPSKTTLEITAAPVLGTGHLKIGFMRILRDITREKEVDTIKSKFISTASHQLRTPLSGIRWALDALRGGDEGRLTETQQILVEKTYKTATNLNELLDDLLNTSKIEESGSSYIFREYDLLSLIQKIVKEFSVQLQAQKIDLILNKENKPIPKVQVDPEALSMAIRNFIDNAIRYSSPGKKVLISLKAGMDYAVLLIKDFGIGIPKEEQKFIFSKFFRARNAQLLRTEGSGLGLYLAKSIVEKHNGRVMFESKENQGSEFSIYLPLKEQEKPLNKKLPNK</sequence>
<dbReference type="GO" id="GO:0006355">
    <property type="term" value="P:regulation of DNA-templated transcription"/>
    <property type="evidence" value="ECO:0007669"/>
    <property type="project" value="InterPro"/>
</dbReference>
<reference evidence="10 11" key="1">
    <citation type="journal article" date="2016" name="Nat. Commun.">
        <title>Thousands of microbial genomes shed light on interconnected biogeochemical processes in an aquifer system.</title>
        <authorList>
            <person name="Anantharaman K."/>
            <person name="Brown C.T."/>
            <person name="Hug L.A."/>
            <person name="Sharon I."/>
            <person name="Castelle C.J."/>
            <person name="Probst A.J."/>
            <person name="Thomas B.C."/>
            <person name="Singh A."/>
            <person name="Wilkins M.J."/>
            <person name="Karaoz U."/>
            <person name="Brodie E.L."/>
            <person name="Williams K.H."/>
            <person name="Hubbard S.S."/>
            <person name="Banfield J.F."/>
        </authorList>
    </citation>
    <scope>NUCLEOTIDE SEQUENCE [LARGE SCALE GENOMIC DNA]</scope>
</reference>
<dbReference type="PANTHER" id="PTHR45453:SF1">
    <property type="entry name" value="PHOSPHATE REGULON SENSOR PROTEIN PHOR"/>
    <property type="match status" value="1"/>
</dbReference>
<dbReference type="PRINTS" id="PR00344">
    <property type="entry name" value="BCTRLSENSOR"/>
</dbReference>
<dbReference type="GO" id="GO:0005886">
    <property type="term" value="C:plasma membrane"/>
    <property type="evidence" value="ECO:0007669"/>
    <property type="project" value="TreeGrafter"/>
</dbReference>
<evidence type="ECO:0000313" key="11">
    <source>
        <dbReference type="Proteomes" id="UP000178841"/>
    </source>
</evidence>
<dbReference type="InterPro" id="IPR003594">
    <property type="entry name" value="HATPase_dom"/>
</dbReference>
<evidence type="ECO:0000256" key="6">
    <source>
        <dbReference type="ARBA" id="ARBA00023012"/>
    </source>
</evidence>
<dbReference type="PANTHER" id="PTHR45453">
    <property type="entry name" value="PHOSPHATE REGULON SENSOR PROTEIN PHOR"/>
    <property type="match status" value="1"/>
</dbReference>
<dbReference type="SMART" id="SM00065">
    <property type="entry name" value="GAF"/>
    <property type="match status" value="1"/>
</dbReference>
<dbReference type="STRING" id="1798657.A2648_02810"/>
<dbReference type="Gene3D" id="1.10.287.130">
    <property type="match status" value="1"/>
</dbReference>
<evidence type="ECO:0000256" key="7">
    <source>
        <dbReference type="ARBA" id="ARBA00023136"/>
    </source>
</evidence>
<dbReference type="InterPro" id="IPR004358">
    <property type="entry name" value="Sig_transdc_His_kin-like_C"/>
</dbReference>
<dbReference type="InterPro" id="IPR005467">
    <property type="entry name" value="His_kinase_dom"/>
</dbReference>
<dbReference type="GO" id="GO:0000155">
    <property type="term" value="F:phosphorelay sensor kinase activity"/>
    <property type="evidence" value="ECO:0007669"/>
    <property type="project" value="InterPro"/>
</dbReference>
<dbReference type="SMART" id="SM00091">
    <property type="entry name" value="PAS"/>
    <property type="match status" value="1"/>
</dbReference>
<evidence type="ECO:0000259" key="9">
    <source>
        <dbReference type="PROSITE" id="PS50112"/>
    </source>
</evidence>
<evidence type="ECO:0000256" key="1">
    <source>
        <dbReference type="ARBA" id="ARBA00000085"/>
    </source>
</evidence>
<dbReference type="NCBIfam" id="TIGR00229">
    <property type="entry name" value="sensory_box"/>
    <property type="match status" value="1"/>
</dbReference>
<keyword evidence="5" id="KW-0418">Kinase</keyword>
<evidence type="ECO:0000256" key="4">
    <source>
        <dbReference type="ARBA" id="ARBA00022679"/>
    </source>
</evidence>
<dbReference type="Pfam" id="PF00989">
    <property type="entry name" value="PAS"/>
    <property type="match status" value="1"/>
</dbReference>
<protein>
    <recommendedName>
        <fullName evidence="2">histidine kinase</fullName>
        <ecNumber evidence="2">2.7.13.3</ecNumber>
    </recommendedName>
</protein>
<dbReference type="InterPro" id="IPR036890">
    <property type="entry name" value="HATPase_C_sf"/>
</dbReference>
<evidence type="ECO:0000256" key="3">
    <source>
        <dbReference type="ARBA" id="ARBA00022553"/>
    </source>
</evidence>
<dbReference type="AlphaFoldDB" id="A0A1G2CU19"/>
<dbReference type="CDD" id="cd00082">
    <property type="entry name" value="HisKA"/>
    <property type="match status" value="1"/>
</dbReference>
<keyword evidence="7" id="KW-0472">Membrane</keyword>
<dbReference type="Proteomes" id="UP000178841">
    <property type="component" value="Unassembled WGS sequence"/>
</dbReference>
<accession>A0A1G2CU19</accession>
<proteinExistence type="predicted"/>
<dbReference type="SMART" id="SM00388">
    <property type="entry name" value="HisKA"/>
    <property type="match status" value="1"/>
</dbReference>
<dbReference type="EMBL" id="MHLH01000002">
    <property type="protein sequence ID" value="OGZ04747.1"/>
    <property type="molecule type" value="Genomic_DNA"/>
</dbReference>
<dbReference type="PROSITE" id="PS50109">
    <property type="entry name" value="HIS_KIN"/>
    <property type="match status" value="1"/>
</dbReference>
<dbReference type="Pfam" id="PF01590">
    <property type="entry name" value="GAF"/>
    <property type="match status" value="1"/>
</dbReference>
<name>A0A1G2CU19_9BACT</name>
<evidence type="ECO:0000259" key="8">
    <source>
        <dbReference type="PROSITE" id="PS50109"/>
    </source>
</evidence>
<dbReference type="InterPro" id="IPR050351">
    <property type="entry name" value="BphY/WalK/GraS-like"/>
</dbReference>
<organism evidence="10 11">
    <name type="scientific">Candidatus Lloydbacteria bacterium RIFCSPHIGHO2_01_FULL_41_20</name>
    <dbReference type="NCBI Taxonomy" id="1798657"/>
    <lineage>
        <taxon>Bacteria</taxon>
        <taxon>Candidatus Lloydiibacteriota</taxon>
    </lineage>
</organism>
<dbReference type="InterPro" id="IPR003661">
    <property type="entry name" value="HisK_dim/P_dom"/>
</dbReference>
<evidence type="ECO:0000256" key="2">
    <source>
        <dbReference type="ARBA" id="ARBA00012438"/>
    </source>
</evidence>
<keyword evidence="4" id="KW-0808">Transferase</keyword>
<dbReference type="GO" id="GO:0004721">
    <property type="term" value="F:phosphoprotein phosphatase activity"/>
    <property type="evidence" value="ECO:0007669"/>
    <property type="project" value="TreeGrafter"/>
</dbReference>
<dbReference type="SUPFAM" id="SSF55785">
    <property type="entry name" value="PYP-like sensor domain (PAS domain)"/>
    <property type="match status" value="1"/>
</dbReference>
<dbReference type="SUPFAM" id="SSF47384">
    <property type="entry name" value="Homodimeric domain of signal transducing histidine kinase"/>
    <property type="match status" value="1"/>
</dbReference>
<evidence type="ECO:0000256" key="5">
    <source>
        <dbReference type="ARBA" id="ARBA00022777"/>
    </source>
</evidence>
<feature type="domain" description="PAS" evidence="9">
    <location>
        <begin position="206"/>
        <end position="261"/>
    </location>
</feature>
<dbReference type="Gene3D" id="3.30.565.10">
    <property type="entry name" value="Histidine kinase-like ATPase, C-terminal domain"/>
    <property type="match status" value="1"/>
</dbReference>